<feature type="binding site" evidence="15">
    <location>
        <position position="570"/>
    </location>
    <ligand>
        <name>[4Fe-4S] cluster</name>
        <dbReference type="ChEBI" id="CHEBI:49883"/>
        <label>1</label>
    </ligand>
</feature>
<reference evidence="17 18" key="1">
    <citation type="submission" date="2018-06" db="EMBL/GenBank/DDBJ databases">
        <title>Extensive metabolic versatility and redundancy in microbially diverse, dynamic hydrothermal sediments.</title>
        <authorList>
            <person name="Dombrowski N."/>
            <person name="Teske A."/>
            <person name="Baker B.J."/>
        </authorList>
    </citation>
    <scope>NUCLEOTIDE SEQUENCE [LARGE SCALE GENOMIC DNA]</scope>
    <source>
        <strain evidence="17">B51_G17</strain>
    </source>
</reference>
<evidence type="ECO:0000256" key="5">
    <source>
        <dbReference type="ARBA" id="ARBA00022448"/>
    </source>
</evidence>
<dbReference type="PIRSF" id="PIRSF006439">
    <property type="entry name" value="Indolepyruvate_ferr_oxidored"/>
    <property type="match status" value="1"/>
</dbReference>
<dbReference type="GO" id="GO:0051539">
    <property type="term" value="F:4 iron, 4 sulfur cluster binding"/>
    <property type="evidence" value="ECO:0007669"/>
    <property type="project" value="UniProtKB-UniRule"/>
</dbReference>
<dbReference type="GO" id="GO:0046872">
    <property type="term" value="F:metal ion binding"/>
    <property type="evidence" value="ECO:0007669"/>
    <property type="project" value="UniProtKB-UniRule"/>
</dbReference>
<gene>
    <name evidence="17" type="primary">iorA</name>
    <name evidence="17" type="ORF">DRO04_01665</name>
</gene>
<dbReference type="CDD" id="cd07034">
    <property type="entry name" value="TPP_PYR_PFOR_IOR-alpha_like"/>
    <property type="match status" value="1"/>
</dbReference>
<evidence type="ECO:0000313" key="17">
    <source>
        <dbReference type="EMBL" id="RLG70576.1"/>
    </source>
</evidence>
<dbReference type="InterPro" id="IPR009014">
    <property type="entry name" value="Transketo_C/PFOR_II"/>
</dbReference>
<feature type="binding site" evidence="15">
    <location>
        <position position="593"/>
    </location>
    <ligand>
        <name>[4Fe-4S] cluster</name>
        <dbReference type="ChEBI" id="CHEBI:49883"/>
        <label>2</label>
    </ligand>
</feature>
<feature type="binding site" evidence="15">
    <location>
        <position position="596"/>
    </location>
    <ligand>
        <name>[4Fe-4S] cluster</name>
        <dbReference type="ChEBI" id="CHEBI:49883"/>
        <label>2</label>
    </ligand>
</feature>
<dbReference type="EMBL" id="QMWP01000049">
    <property type="protein sequence ID" value="RLG70576.1"/>
    <property type="molecule type" value="Genomic_DNA"/>
</dbReference>
<keyword evidence="5 14" id="KW-0813">Transport</keyword>
<dbReference type="Gene3D" id="3.40.50.920">
    <property type="match status" value="1"/>
</dbReference>
<feature type="binding site" evidence="15">
    <location>
        <position position="599"/>
    </location>
    <ligand>
        <name>[4Fe-4S] cluster</name>
        <dbReference type="ChEBI" id="CHEBI:49883"/>
        <label>2</label>
    </ligand>
</feature>
<keyword evidence="6 14" id="KW-0004">4Fe-4S</keyword>
<keyword evidence="9 14" id="KW-0560">Oxidoreductase</keyword>
<keyword evidence="7 14" id="KW-0479">Metal-binding</keyword>
<comment type="catalytic activity">
    <reaction evidence="13 14">
        <text>indole-3-pyruvate + 2 oxidized [2Fe-2S]-[ferredoxin] + CoA = (indol-3-yl)acetyl-CoA + 2 reduced [2Fe-2S]-[ferredoxin] + CO2 + H(+)</text>
        <dbReference type="Rhea" id="RHEA:12645"/>
        <dbReference type="Rhea" id="RHEA-COMP:10000"/>
        <dbReference type="Rhea" id="RHEA-COMP:10001"/>
        <dbReference type="ChEBI" id="CHEBI:15378"/>
        <dbReference type="ChEBI" id="CHEBI:16526"/>
        <dbReference type="ChEBI" id="CHEBI:17640"/>
        <dbReference type="ChEBI" id="CHEBI:33737"/>
        <dbReference type="ChEBI" id="CHEBI:33738"/>
        <dbReference type="ChEBI" id="CHEBI:57271"/>
        <dbReference type="ChEBI" id="CHEBI:57287"/>
        <dbReference type="EC" id="1.2.7.8"/>
    </reaction>
</comment>
<dbReference type="Pfam" id="PF01855">
    <property type="entry name" value="POR_N"/>
    <property type="match status" value="1"/>
</dbReference>
<evidence type="ECO:0000256" key="2">
    <source>
        <dbReference type="ARBA" id="ARBA00011238"/>
    </source>
</evidence>
<evidence type="ECO:0000256" key="7">
    <source>
        <dbReference type="ARBA" id="ARBA00022723"/>
    </source>
</evidence>
<feature type="binding site" evidence="15">
    <location>
        <position position="567"/>
    </location>
    <ligand>
        <name>[4Fe-4S] cluster</name>
        <dbReference type="ChEBI" id="CHEBI:49883"/>
        <label>1</label>
    </ligand>
</feature>
<keyword evidence="10 14" id="KW-0408">Iron</keyword>
<dbReference type="InterPro" id="IPR029061">
    <property type="entry name" value="THDP-binding"/>
</dbReference>
<dbReference type="SUPFAM" id="SSF54862">
    <property type="entry name" value="4Fe-4S ferredoxins"/>
    <property type="match status" value="1"/>
</dbReference>
<dbReference type="InterPro" id="IPR017900">
    <property type="entry name" value="4Fe4S_Fe_S_CS"/>
</dbReference>
<evidence type="ECO:0000256" key="15">
    <source>
        <dbReference type="PIRSR" id="PIRSR006439-50"/>
    </source>
</evidence>
<feature type="domain" description="4Fe-4S ferredoxin-type" evidence="16">
    <location>
        <begin position="584"/>
        <end position="613"/>
    </location>
</feature>
<dbReference type="CDD" id="cd02008">
    <property type="entry name" value="TPP_IOR_alpha"/>
    <property type="match status" value="1"/>
</dbReference>
<feature type="domain" description="4Fe-4S ferredoxin-type" evidence="16">
    <location>
        <begin position="555"/>
        <end position="577"/>
    </location>
</feature>
<dbReference type="Gene3D" id="3.40.50.970">
    <property type="match status" value="2"/>
</dbReference>
<keyword evidence="17" id="KW-0670">Pyruvate</keyword>
<keyword evidence="11 14" id="KW-0411">Iron-sulfur</keyword>
<evidence type="ECO:0000256" key="13">
    <source>
        <dbReference type="ARBA" id="ARBA00048332"/>
    </source>
</evidence>
<evidence type="ECO:0000313" key="18">
    <source>
        <dbReference type="Proteomes" id="UP000278031"/>
    </source>
</evidence>
<evidence type="ECO:0000256" key="1">
    <source>
        <dbReference type="ARBA" id="ARBA00002995"/>
    </source>
</evidence>
<dbReference type="Pfam" id="PF02775">
    <property type="entry name" value="TPP_enzyme_C"/>
    <property type="match status" value="1"/>
</dbReference>
<dbReference type="AlphaFoldDB" id="A0A497JIU5"/>
<evidence type="ECO:0000256" key="6">
    <source>
        <dbReference type="ARBA" id="ARBA00022485"/>
    </source>
</evidence>
<evidence type="ECO:0000256" key="14">
    <source>
        <dbReference type="PIRNR" id="PIRNR006439"/>
    </source>
</evidence>
<dbReference type="FunFam" id="3.40.50.970:FF:000039">
    <property type="entry name" value="Indolepyruvate oxidoreductase subunit IorA"/>
    <property type="match status" value="1"/>
</dbReference>
<dbReference type="InterPro" id="IPR017721">
    <property type="entry name" value="IorA"/>
</dbReference>
<dbReference type="Proteomes" id="UP000278031">
    <property type="component" value="Unassembled WGS sequence"/>
</dbReference>
<evidence type="ECO:0000256" key="8">
    <source>
        <dbReference type="ARBA" id="ARBA00022982"/>
    </source>
</evidence>
<dbReference type="GO" id="GO:0043805">
    <property type="term" value="F:indolepyruvate ferredoxin oxidoreductase activity"/>
    <property type="evidence" value="ECO:0007669"/>
    <property type="project" value="UniProtKB-UniRule"/>
</dbReference>
<organism evidence="17 18">
    <name type="scientific">Candidatus Iainarchaeum sp</name>
    <dbReference type="NCBI Taxonomy" id="3101447"/>
    <lineage>
        <taxon>Archaea</taxon>
        <taxon>Candidatus Iainarchaeota</taxon>
        <taxon>Candidatus Iainarchaeia</taxon>
        <taxon>Candidatus Iainarchaeales</taxon>
        <taxon>Candidatus Iainarchaeaceae</taxon>
        <taxon>Candidatus Iainarchaeum</taxon>
    </lineage>
</organism>
<dbReference type="PROSITE" id="PS51379">
    <property type="entry name" value="4FE4S_FER_2"/>
    <property type="match status" value="2"/>
</dbReference>
<dbReference type="GO" id="GO:0006082">
    <property type="term" value="P:organic acid metabolic process"/>
    <property type="evidence" value="ECO:0007669"/>
    <property type="project" value="UniProtKB-ARBA"/>
</dbReference>
<comment type="subunit">
    <text evidence="2 14">Heterodimer of the IorA and IorB subunits.</text>
</comment>
<dbReference type="SUPFAM" id="SSF52922">
    <property type="entry name" value="TK C-terminal domain-like"/>
    <property type="match status" value="1"/>
</dbReference>
<dbReference type="GO" id="GO:0030976">
    <property type="term" value="F:thiamine pyrophosphate binding"/>
    <property type="evidence" value="ECO:0007669"/>
    <property type="project" value="InterPro"/>
</dbReference>
<dbReference type="Gene3D" id="3.30.70.20">
    <property type="match status" value="1"/>
</dbReference>
<feature type="binding site" evidence="15">
    <location>
        <position position="576"/>
    </location>
    <ligand>
        <name>[4Fe-4S] cluster</name>
        <dbReference type="ChEBI" id="CHEBI:49883"/>
        <label>2</label>
    </ligand>
</feature>
<proteinExistence type="predicted"/>
<evidence type="ECO:0000256" key="4">
    <source>
        <dbReference type="ARBA" id="ARBA00017710"/>
    </source>
</evidence>
<dbReference type="EC" id="1.2.7.8" evidence="3 14"/>
<comment type="function">
    <text evidence="1 14">Catalyzes the ferredoxin-dependent oxidative decarboxylation of arylpyruvates.</text>
</comment>
<comment type="caution">
    <text evidence="17">The sequence shown here is derived from an EMBL/GenBank/DDBJ whole genome shotgun (WGS) entry which is preliminary data.</text>
</comment>
<dbReference type="PROSITE" id="PS00198">
    <property type="entry name" value="4FE4S_FER_1"/>
    <property type="match status" value="1"/>
</dbReference>
<dbReference type="Pfam" id="PF00037">
    <property type="entry name" value="Fer4"/>
    <property type="match status" value="1"/>
</dbReference>
<keyword evidence="8 14" id="KW-0249">Electron transport</keyword>
<protein>
    <recommendedName>
        <fullName evidence="4 14">Indolepyruvate oxidoreductase subunit IorA</fullName>
        <shortName evidence="14">IOR</shortName>
        <ecNumber evidence="3 14">1.2.7.8</ecNumber>
    </recommendedName>
    <alternativeName>
        <fullName evidence="12 14">Indolepyruvate ferredoxin oxidoreductase subunit alpha</fullName>
    </alternativeName>
</protein>
<evidence type="ECO:0000256" key="10">
    <source>
        <dbReference type="ARBA" id="ARBA00023004"/>
    </source>
</evidence>
<name>A0A497JIU5_9ARCH</name>
<evidence type="ECO:0000256" key="11">
    <source>
        <dbReference type="ARBA" id="ARBA00023014"/>
    </source>
</evidence>
<dbReference type="GO" id="GO:0044272">
    <property type="term" value="P:sulfur compound biosynthetic process"/>
    <property type="evidence" value="ECO:0007669"/>
    <property type="project" value="UniProtKB-ARBA"/>
</dbReference>
<accession>A0A497JIU5</accession>
<dbReference type="InterPro" id="IPR017896">
    <property type="entry name" value="4Fe4S_Fe-S-bd"/>
</dbReference>
<dbReference type="InterPro" id="IPR002880">
    <property type="entry name" value="Pyrv_Fd/Flavodoxin_OxRdtase_N"/>
</dbReference>
<sequence>MSILLGPEGYKELLLGNEAVARGAIEAGVNVVTAYPGTPSTEIVESLAEVAENLGIYVEWSANEKVAFEVAFAASISGLRSLTAMKHVGLNVAADIFMSTGYSGVVGGFVIVSADDPNCHSSQNEQDNRFYGLHGYVPVYEPSSPGEAKNLTRYLFEVSEKFHSPVLLRLTTRISHTRGVVEYGPVNRLKRKASFHKDKRRWVLLPVNARRLKREALQRMKELQNFHENFPFNREWGEGELGIIASGVAYAHAVEAVGNLKVPVRFLKLSSVYPLPVKTIESFLNKVRQVLVVEEGDSFIENFVKALAPKDIPVHGKDLLPPYGELDTITVENAIRKLLRMKPKEPKKPVTVEEVPPRPPLLCPGCPHRATFYAVKMALRGKNVIYTGDIGCYTLGYNPPFEVIDTTLCMGASLGLASGLGKTVDDLIVAFIGDSTFFHTGLPALANIVYQQSPILTIVLDNSITAMTGFQPHPGTGFNAYWKPAKKISIEEVAKGLGVEYVKTLDPYDVKTFLREIRVAAEWVQKNKKPALIVAKRECALYALARLRRRKVKITTFQVDKDKCIKCMICVDYFACPAIFVKDGIPWIDPLLCTGCGVCERICPVNAISKAGKGVALYEI</sequence>
<dbReference type="InterPro" id="IPR045025">
    <property type="entry name" value="HACL1-like"/>
</dbReference>
<dbReference type="NCBIfam" id="TIGR03336">
    <property type="entry name" value="IOR_alpha"/>
    <property type="match status" value="1"/>
</dbReference>
<dbReference type="PANTHER" id="PTHR43710:SF7">
    <property type="entry name" value="INDOLEPYRUVATE OXIDOREDUCTASE SUBUNIT IORA"/>
    <property type="match status" value="1"/>
</dbReference>
<feature type="binding site" evidence="15">
    <location>
        <position position="603"/>
    </location>
    <ligand>
        <name>[4Fe-4S] cluster</name>
        <dbReference type="ChEBI" id="CHEBI:49883"/>
        <label>1</label>
    </ligand>
</feature>
<feature type="binding site" evidence="15">
    <location>
        <position position="564"/>
    </location>
    <ligand>
        <name>[4Fe-4S] cluster</name>
        <dbReference type="ChEBI" id="CHEBI:49883"/>
        <label>1</label>
    </ligand>
</feature>
<evidence type="ECO:0000256" key="9">
    <source>
        <dbReference type="ARBA" id="ARBA00023002"/>
    </source>
</evidence>
<evidence type="ECO:0000256" key="12">
    <source>
        <dbReference type="ARBA" id="ARBA00030514"/>
    </source>
</evidence>
<dbReference type="InterPro" id="IPR011766">
    <property type="entry name" value="TPP_enzyme_TPP-bd"/>
</dbReference>
<comment type="cofactor">
    <cofactor evidence="14 15">
        <name>[4Fe-4S] cluster</name>
        <dbReference type="ChEBI" id="CHEBI:49883"/>
    </cofactor>
    <text evidence="14 15">Binds 2 [4Fe-4S] clusters. In this family the first cluster has a non-standard and varying [4Fe-4S] binding motif CX(2)CX(2)CX(4-5)CP.</text>
</comment>
<dbReference type="PANTHER" id="PTHR43710">
    <property type="entry name" value="2-HYDROXYACYL-COA LYASE"/>
    <property type="match status" value="1"/>
</dbReference>
<dbReference type="SUPFAM" id="SSF52518">
    <property type="entry name" value="Thiamin diphosphate-binding fold (THDP-binding)"/>
    <property type="match status" value="2"/>
</dbReference>
<evidence type="ECO:0000259" key="16">
    <source>
        <dbReference type="PROSITE" id="PS51379"/>
    </source>
</evidence>
<evidence type="ECO:0000256" key="3">
    <source>
        <dbReference type="ARBA" id="ARBA00012812"/>
    </source>
</evidence>